<feature type="compositionally biased region" description="Polar residues" evidence="1">
    <location>
        <begin position="15"/>
        <end position="24"/>
    </location>
</feature>
<evidence type="ECO:0000313" key="2">
    <source>
        <dbReference type="EMBL" id="KAK4424654.1"/>
    </source>
</evidence>
<feature type="region of interest" description="Disordered" evidence="1">
    <location>
        <begin position="1"/>
        <end position="30"/>
    </location>
</feature>
<keyword evidence="3" id="KW-1185">Reference proteome</keyword>
<reference evidence="2" key="2">
    <citation type="journal article" date="2024" name="Plant">
        <title>Genomic evolution and insights into agronomic trait innovations of Sesamum species.</title>
        <authorList>
            <person name="Miao H."/>
            <person name="Wang L."/>
            <person name="Qu L."/>
            <person name="Liu H."/>
            <person name="Sun Y."/>
            <person name="Le M."/>
            <person name="Wang Q."/>
            <person name="Wei S."/>
            <person name="Zheng Y."/>
            <person name="Lin W."/>
            <person name="Duan Y."/>
            <person name="Cao H."/>
            <person name="Xiong S."/>
            <person name="Wang X."/>
            <person name="Wei L."/>
            <person name="Li C."/>
            <person name="Ma Q."/>
            <person name="Ju M."/>
            <person name="Zhao R."/>
            <person name="Li G."/>
            <person name="Mu C."/>
            <person name="Tian Q."/>
            <person name="Mei H."/>
            <person name="Zhang T."/>
            <person name="Gao T."/>
            <person name="Zhang H."/>
        </authorList>
    </citation>
    <scope>NUCLEOTIDE SEQUENCE</scope>
    <source>
        <strain evidence="2">3651</strain>
    </source>
</reference>
<organism evidence="2 3">
    <name type="scientific">Sesamum alatum</name>
    <dbReference type="NCBI Taxonomy" id="300844"/>
    <lineage>
        <taxon>Eukaryota</taxon>
        <taxon>Viridiplantae</taxon>
        <taxon>Streptophyta</taxon>
        <taxon>Embryophyta</taxon>
        <taxon>Tracheophyta</taxon>
        <taxon>Spermatophyta</taxon>
        <taxon>Magnoliopsida</taxon>
        <taxon>eudicotyledons</taxon>
        <taxon>Gunneridae</taxon>
        <taxon>Pentapetalae</taxon>
        <taxon>asterids</taxon>
        <taxon>lamiids</taxon>
        <taxon>Lamiales</taxon>
        <taxon>Pedaliaceae</taxon>
        <taxon>Sesamum</taxon>
    </lineage>
</organism>
<dbReference type="EMBL" id="JACGWO010000006">
    <property type="protein sequence ID" value="KAK4424654.1"/>
    <property type="molecule type" value="Genomic_DNA"/>
</dbReference>
<accession>A0AAE2CJW9</accession>
<protein>
    <submittedName>
        <fullName evidence="2">Uncharacterized protein</fullName>
    </submittedName>
</protein>
<gene>
    <name evidence="2" type="ORF">Salat_1659000</name>
</gene>
<evidence type="ECO:0000256" key="1">
    <source>
        <dbReference type="SAM" id="MobiDB-lite"/>
    </source>
</evidence>
<name>A0AAE2CJW9_9LAMI</name>
<sequence length="201" mass="22324">MVISSHMAPKRTRTSDGSSFQAQHDTQHGARQPATCYLQFTNIAHRSRHEGTSYDATRSRLSAIINPYFRYLHRALAHTLFGQGDSEGAVRRSELLVLWAMVNDFPIDTGSFLVRQFSKIVNFESSAIVLGGFVTPIALRFEKTGSCKNHPKMPSTTTVQLYHHPPTLTRSGRLMDLSPMPLSLTHYSGSSISSNISSTVK</sequence>
<comment type="caution">
    <text evidence="2">The sequence shown here is derived from an EMBL/GenBank/DDBJ whole genome shotgun (WGS) entry which is preliminary data.</text>
</comment>
<evidence type="ECO:0000313" key="3">
    <source>
        <dbReference type="Proteomes" id="UP001293254"/>
    </source>
</evidence>
<dbReference type="AlphaFoldDB" id="A0AAE2CJW9"/>
<proteinExistence type="predicted"/>
<reference evidence="2" key="1">
    <citation type="submission" date="2020-06" db="EMBL/GenBank/DDBJ databases">
        <authorList>
            <person name="Li T."/>
            <person name="Hu X."/>
            <person name="Zhang T."/>
            <person name="Song X."/>
            <person name="Zhang H."/>
            <person name="Dai N."/>
            <person name="Sheng W."/>
            <person name="Hou X."/>
            <person name="Wei L."/>
        </authorList>
    </citation>
    <scope>NUCLEOTIDE SEQUENCE</scope>
    <source>
        <strain evidence="2">3651</strain>
        <tissue evidence="2">Leaf</tissue>
    </source>
</reference>
<dbReference type="Proteomes" id="UP001293254">
    <property type="component" value="Unassembled WGS sequence"/>
</dbReference>